<accession>A0A369YHU0</accession>
<dbReference type="RefSeq" id="WP_010128961.1">
    <property type="nucleotide sequence ID" value="NZ_QEPN01000003.1"/>
</dbReference>
<dbReference type="Proteomes" id="UP000253872">
    <property type="component" value="Unassembled WGS sequence"/>
</dbReference>
<organism evidence="1 3">
    <name type="scientific">Haemophilus sputorum</name>
    <dbReference type="NCBI Taxonomy" id="1078480"/>
    <lineage>
        <taxon>Bacteria</taxon>
        <taxon>Pseudomonadati</taxon>
        <taxon>Pseudomonadota</taxon>
        <taxon>Gammaproteobacteria</taxon>
        <taxon>Pasteurellales</taxon>
        <taxon>Pasteurellaceae</taxon>
        <taxon>Haemophilus</taxon>
    </lineage>
</organism>
<gene>
    <name evidence="2" type="ORF">DPV84_07740</name>
    <name evidence="1" type="ORF">DPV93_04635</name>
</gene>
<dbReference type="EMBL" id="QEPN01000003">
    <property type="protein sequence ID" value="RDE72577.1"/>
    <property type="molecule type" value="Genomic_DNA"/>
</dbReference>
<dbReference type="InterPro" id="IPR010780">
    <property type="entry name" value="DUF1375"/>
</dbReference>
<dbReference type="STRING" id="1035839.GCA_000238795_01239"/>
<dbReference type="PROSITE" id="PS51257">
    <property type="entry name" value="PROKAR_LIPOPROTEIN"/>
    <property type="match status" value="1"/>
</dbReference>
<keyword evidence="4" id="KW-1185">Reference proteome</keyword>
<evidence type="ECO:0000313" key="4">
    <source>
        <dbReference type="Proteomes" id="UP000253950"/>
    </source>
</evidence>
<protein>
    <submittedName>
        <fullName evidence="1">YceK/YidQ family lipoprotein</fullName>
    </submittedName>
</protein>
<comment type="caution">
    <text evidence="1">The sequence shown here is derived from an EMBL/GenBank/DDBJ whole genome shotgun (WGS) entry which is preliminary data.</text>
</comment>
<dbReference type="Proteomes" id="UP000253950">
    <property type="component" value="Unassembled WGS sequence"/>
</dbReference>
<keyword evidence="1" id="KW-0449">Lipoprotein</keyword>
<sequence>MKKLVLILSSLSLYGCGTLTTLKDPCPYIGTRYDYNMVAGNFYDGVGFKHMTRPLYFIDWPLSVVADTALLPINIPRYYLSDDEARKSCGQYGDPNNKHPWIKDKKAN</sequence>
<dbReference type="EMBL" id="QEQG01000008">
    <property type="protein sequence ID" value="RDF10558.1"/>
    <property type="molecule type" value="Genomic_DNA"/>
</dbReference>
<reference evidence="3 4" key="1">
    <citation type="submission" date="2018-05" db="EMBL/GenBank/DDBJ databases">
        <title>Draft Genome Sequences for a Diverse set of 7 Haemophilus Species.</title>
        <authorList>
            <person name="Nichols M."/>
            <person name="Topaz N."/>
            <person name="Wang X."/>
            <person name="Wang X."/>
            <person name="Boxrud D."/>
        </authorList>
    </citation>
    <scope>NUCLEOTIDE SEQUENCE [LARGE SCALE GENOMIC DNA]</scope>
    <source>
        <strain evidence="1 3">C2002001239</strain>
        <strain evidence="2 4">C2015005473</strain>
    </source>
</reference>
<dbReference type="AlphaFoldDB" id="A0A369YHU0"/>
<evidence type="ECO:0000313" key="1">
    <source>
        <dbReference type="EMBL" id="RDE72577.1"/>
    </source>
</evidence>
<name>A0A369YHU0_9PAST</name>
<evidence type="ECO:0000313" key="2">
    <source>
        <dbReference type="EMBL" id="RDF10558.1"/>
    </source>
</evidence>
<evidence type="ECO:0000313" key="3">
    <source>
        <dbReference type="Proteomes" id="UP000253872"/>
    </source>
</evidence>
<dbReference type="Pfam" id="PF07119">
    <property type="entry name" value="DUF1375"/>
    <property type="match status" value="1"/>
</dbReference>
<proteinExistence type="predicted"/>